<dbReference type="SUPFAM" id="SSF53254">
    <property type="entry name" value="Phosphoglycerate mutase-like"/>
    <property type="match status" value="1"/>
</dbReference>
<name>A0A1D8P5M2_9FLAO</name>
<organism evidence="1 2">
    <name type="scientific">Urechidicola croceus</name>
    <dbReference type="NCBI Taxonomy" id="1850246"/>
    <lineage>
        <taxon>Bacteria</taxon>
        <taxon>Pseudomonadati</taxon>
        <taxon>Bacteroidota</taxon>
        <taxon>Flavobacteriia</taxon>
        <taxon>Flavobacteriales</taxon>
        <taxon>Flavobacteriaceae</taxon>
        <taxon>Urechidicola</taxon>
    </lineage>
</organism>
<dbReference type="Gene3D" id="3.40.50.1240">
    <property type="entry name" value="Phosphoglycerate mutase-like"/>
    <property type="match status" value="1"/>
</dbReference>
<proteinExistence type="predicted"/>
<reference evidence="1 2" key="1">
    <citation type="submission" date="2016-10" db="EMBL/GenBank/DDBJ databases">
        <title>Lutibacter sp. LPB0138, isolated from marine gastropod.</title>
        <authorList>
            <person name="Kim E."/>
            <person name="Yi H."/>
        </authorList>
    </citation>
    <scope>NUCLEOTIDE SEQUENCE [LARGE SCALE GENOMIC DNA]</scope>
    <source>
        <strain evidence="1 2">LPB0138</strain>
    </source>
</reference>
<evidence type="ECO:0000313" key="2">
    <source>
        <dbReference type="Proteomes" id="UP000176050"/>
    </source>
</evidence>
<evidence type="ECO:0000313" key="1">
    <source>
        <dbReference type="EMBL" id="AOW19863.1"/>
    </source>
</evidence>
<evidence type="ECO:0008006" key="3">
    <source>
        <dbReference type="Google" id="ProtNLM"/>
    </source>
</evidence>
<dbReference type="KEGG" id="lul:LPB138_03810"/>
<dbReference type="EMBL" id="CP017478">
    <property type="protein sequence ID" value="AOW19863.1"/>
    <property type="molecule type" value="Genomic_DNA"/>
</dbReference>
<gene>
    <name evidence="1" type="ORF">LPB138_03810</name>
</gene>
<dbReference type="CDD" id="cd07067">
    <property type="entry name" value="HP_PGM_like"/>
    <property type="match status" value="1"/>
</dbReference>
<dbReference type="STRING" id="1850246.LPB138_03810"/>
<dbReference type="AlphaFoldDB" id="A0A1D8P5M2"/>
<dbReference type="OrthoDB" id="3296006at2"/>
<keyword evidence="2" id="KW-1185">Reference proteome</keyword>
<dbReference type="Pfam" id="PF00300">
    <property type="entry name" value="His_Phos_1"/>
    <property type="match status" value="1"/>
</dbReference>
<dbReference type="InterPro" id="IPR013078">
    <property type="entry name" value="His_Pase_superF_clade-1"/>
</dbReference>
<protein>
    <recommendedName>
        <fullName evidence="3">Phosphoglycerate mutase</fullName>
    </recommendedName>
</protein>
<dbReference type="InterPro" id="IPR029033">
    <property type="entry name" value="His_PPase_superfam"/>
</dbReference>
<sequence>MKYSFLILIFSFSLNSIFSQETSQNNTKSTTTYYLIRHSEKDLSNPTNSNPDISEKGQERAEKWAELFQNINFDAIYSTDYNRTKQTAEPTSIHNELTTIIYDLKNFDFDKFKTETKNKTVLIVGHSNTIPVFANKFINEEIYEQIEEKNYSNLYIINISNNKISHNLFKID</sequence>
<dbReference type="Proteomes" id="UP000176050">
    <property type="component" value="Chromosome"/>
</dbReference>
<accession>A0A1D8P5M2</accession>
<dbReference type="RefSeq" id="WP_070236002.1">
    <property type="nucleotide sequence ID" value="NZ_CP017478.1"/>
</dbReference>